<evidence type="ECO:0000313" key="4">
    <source>
        <dbReference type="Proteomes" id="UP000663868"/>
    </source>
</evidence>
<dbReference type="InterPro" id="IPR011042">
    <property type="entry name" value="6-blade_b-propeller_TolB-like"/>
</dbReference>
<feature type="repeat" description="NHL" evidence="2">
    <location>
        <begin position="275"/>
        <end position="312"/>
    </location>
</feature>
<evidence type="ECO:0008006" key="5">
    <source>
        <dbReference type="Google" id="ProtNLM"/>
    </source>
</evidence>
<evidence type="ECO:0000256" key="2">
    <source>
        <dbReference type="PROSITE-ProRule" id="PRU00504"/>
    </source>
</evidence>
<proteinExistence type="predicted"/>
<feature type="repeat" description="NHL" evidence="2">
    <location>
        <begin position="183"/>
        <end position="208"/>
    </location>
</feature>
<dbReference type="EMBL" id="CAJOBB010001565">
    <property type="protein sequence ID" value="CAF3874592.1"/>
    <property type="molecule type" value="Genomic_DNA"/>
</dbReference>
<dbReference type="PANTHER" id="PTHR24104:SF25">
    <property type="entry name" value="PROTEIN LIN-41"/>
    <property type="match status" value="1"/>
</dbReference>
<dbReference type="Gene3D" id="2.120.10.30">
    <property type="entry name" value="TolB, C-terminal domain"/>
    <property type="match status" value="2"/>
</dbReference>
<dbReference type="CDD" id="cd05819">
    <property type="entry name" value="NHL"/>
    <property type="match status" value="1"/>
</dbReference>
<dbReference type="InterPro" id="IPR050952">
    <property type="entry name" value="TRIM-NHL_E3_ligases"/>
</dbReference>
<reference evidence="3" key="1">
    <citation type="submission" date="2021-02" db="EMBL/GenBank/DDBJ databases">
        <authorList>
            <person name="Nowell W R."/>
        </authorList>
    </citation>
    <scope>NUCLEOTIDE SEQUENCE</scope>
</reference>
<dbReference type="Proteomes" id="UP000663868">
    <property type="component" value="Unassembled WGS sequence"/>
</dbReference>
<dbReference type="PROSITE" id="PS51125">
    <property type="entry name" value="NHL"/>
    <property type="match status" value="2"/>
</dbReference>
<dbReference type="Gene3D" id="2.40.10.500">
    <property type="match status" value="1"/>
</dbReference>
<dbReference type="AlphaFoldDB" id="A0A819G1D6"/>
<dbReference type="Pfam" id="PF01436">
    <property type="entry name" value="NHL"/>
    <property type="match status" value="2"/>
</dbReference>
<dbReference type="InterPro" id="IPR001258">
    <property type="entry name" value="NHL_repeat"/>
</dbReference>
<evidence type="ECO:0000313" key="3">
    <source>
        <dbReference type="EMBL" id="CAF3874592.1"/>
    </source>
</evidence>
<keyword evidence="1" id="KW-0677">Repeat</keyword>
<organism evidence="3 4">
    <name type="scientific">Adineta steineri</name>
    <dbReference type="NCBI Taxonomy" id="433720"/>
    <lineage>
        <taxon>Eukaryota</taxon>
        <taxon>Metazoa</taxon>
        <taxon>Spiralia</taxon>
        <taxon>Gnathifera</taxon>
        <taxon>Rotifera</taxon>
        <taxon>Eurotatoria</taxon>
        <taxon>Bdelloidea</taxon>
        <taxon>Adinetida</taxon>
        <taxon>Adinetidae</taxon>
        <taxon>Adineta</taxon>
    </lineage>
</organism>
<comment type="caution">
    <text evidence="3">The sequence shown here is derived from an EMBL/GenBank/DDBJ whole genome shotgun (WGS) entry which is preliminary data.</text>
</comment>
<protein>
    <recommendedName>
        <fullName evidence="5">NHL repeat containing protein-like protein</fullName>
    </recommendedName>
</protein>
<dbReference type="GO" id="GO:0008270">
    <property type="term" value="F:zinc ion binding"/>
    <property type="evidence" value="ECO:0007669"/>
    <property type="project" value="UniProtKB-KW"/>
</dbReference>
<gene>
    <name evidence="3" type="ORF">KXQ929_LOCUS21409</name>
</gene>
<evidence type="ECO:0000256" key="1">
    <source>
        <dbReference type="ARBA" id="ARBA00022737"/>
    </source>
</evidence>
<accession>A0A819G1D6</accession>
<sequence length="364" mass="38718">MNCYTNNNTCELFANYSSSSSSIVKFDLNSIFIFIQQPPLQNPATITTTTTTTVATPPIGVTVAGYGNGTSGTANNALYKPSGLAIGVDGSLYISDYYNSRVMKIQEGNLTGTIIAGTGISGNSVVQLKNPTGLALDASSNLYVSDDYNYRVILWRKNSSAGILIAGTGASGTSLNKFSTTGGLKIDSQGNIYVVDHGNNRVMKYAQNATSGTLVAGISGVVGSNNSLFDQPYELDLDETNSYIYIADLNNNRIQRYQFGVPDIGITVAGGNGPGSNDNQLYWPTDVCISKKTGDLYISDFANHRIQRWSPGATSAVTVVGVTGISGTNATLLNGPFSIALSMNETFLYVCDSGNHRIQRFQIL</sequence>
<name>A0A819G1D6_9BILA</name>
<dbReference type="PANTHER" id="PTHR24104">
    <property type="entry name" value="E3 UBIQUITIN-PROTEIN LIGASE NHLRC1-RELATED"/>
    <property type="match status" value="1"/>
</dbReference>
<dbReference type="SUPFAM" id="SSF101898">
    <property type="entry name" value="NHL repeat"/>
    <property type="match status" value="1"/>
</dbReference>